<dbReference type="InterPro" id="IPR049134">
    <property type="entry name" value="MCLN_ECD"/>
</dbReference>
<evidence type="ECO:0000313" key="3">
    <source>
        <dbReference type="Proteomes" id="UP000004810"/>
    </source>
</evidence>
<name>J9EBY3_WUCBA</name>
<evidence type="ECO:0000259" key="1">
    <source>
        <dbReference type="Pfam" id="PF21381"/>
    </source>
</evidence>
<gene>
    <name evidence="2" type="ORF">WUBG_16179</name>
</gene>
<reference evidence="3" key="1">
    <citation type="submission" date="2012-08" db="EMBL/GenBank/DDBJ databases">
        <title>The Genome Sequence of Wuchereria bancrofti.</title>
        <authorList>
            <person name="Nutman T.B."/>
            <person name="Fink D.L."/>
            <person name="Russ C."/>
            <person name="Young S."/>
            <person name="Zeng Q."/>
            <person name="Koehrsen M."/>
            <person name="Alvarado L."/>
            <person name="Berlin A."/>
            <person name="Chapman S.B."/>
            <person name="Chen Z."/>
            <person name="Freedman E."/>
            <person name="Gellesch M."/>
            <person name="Goldberg J."/>
            <person name="Griggs A."/>
            <person name="Gujja S."/>
            <person name="Heilman E.R."/>
            <person name="Heiman D."/>
            <person name="Hepburn T."/>
            <person name="Howarth C."/>
            <person name="Jen D."/>
            <person name="Larson L."/>
            <person name="Lewis B."/>
            <person name="Mehta T."/>
            <person name="Park D."/>
            <person name="Pearson M."/>
            <person name="Roberts A."/>
            <person name="Saif S."/>
            <person name="Shea T."/>
            <person name="Shenoy N."/>
            <person name="Sisk P."/>
            <person name="Stolte C."/>
            <person name="Sykes S."/>
            <person name="Walk T."/>
            <person name="White J."/>
            <person name="Yandava C."/>
            <person name="Haas B."/>
            <person name="Henn M.R."/>
            <person name="Nusbaum C."/>
            <person name="Birren B."/>
        </authorList>
    </citation>
    <scope>NUCLEOTIDE SEQUENCE [LARGE SCALE GENOMIC DNA]</scope>
    <source>
        <strain evidence="3">NA</strain>
    </source>
</reference>
<feature type="non-terminal residue" evidence="2">
    <location>
        <position position="103"/>
    </location>
</feature>
<feature type="domain" description="Mucolipin extracytosolic" evidence="1">
    <location>
        <begin position="45"/>
        <end position="91"/>
    </location>
</feature>
<protein>
    <recommendedName>
        <fullName evidence="1">Mucolipin extracytosolic domain-containing protein</fullName>
    </recommendedName>
</protein>
<accession>J9EBY3</accession>
<dbReference type="AlphaFoldDB" id="J9EBY3"/>
<proteinExistence type="predicted"/>
<comment type="caution">
    <text evidence="2">The sequence shown here is derived from an EMBL/GenBank/DDBJ whole genome shotgun (WGS) entry which is preliminary data.</text>
</comment>
<evidence type="ECO:0000313" key="2">
    <source>
        <dbReference type="EMBL" id="EJW72914.1"/>
    </source>
</evidence>
<dbReference type="Pfam" id="PF21381">
    <property type="entry name" value="MCLN_ECD"/>
    <property type="match status" value="1"/>
</dbReference>
<dbReference type="EMBL" id="ADBV01015111">
    <property type="protein sequence ID" value="EJW72914.1"/>
    <property type="molecule type" value="Genomic_DNA"/>
</dbReference>
<sequence>CVLLKFNKNEVEEIRRNASSLRKFLEERKITFKPEDALIISKGVLSFNLRTIHFSTISTDERPECFLIQVSIIFDNSRHTGQVYISLSTVISYVTLCNGRVVH</sequence>
<organism evidence="2 3">
    <name type="scientific">Wuchereria bancrofti</name>
    <dbReference type="NCBI Taxonomy" id="6293"/>
    <lineage>
        <taxon>Eukaryota</taxon>
        <taxon>Metazoa</taxon>
        <taxon>Ecdysozoa</taxon>
        <taxon>Nematoda</taxon>
        <taxon>Chromadorea</taxon>
        <taxon>Rhabditida</taxon>
        <taxon>Spirurina</taxon>
        <taxon>Spiruromorpha</taxon>
        <taxon>Filarioidea</taxon>
        <taxon>Onchocercidae</taxon>
        <taxon>Wuchereria</taxon>
    </lineage>
</organism>
<feature type="non-terminal residue" evidence="2">
    <location>
        <position position="1"/>
    </location>
</feature>
<dbReference type="Proteomes" id="UP000004810">
    <property type="component" value="Unassembled WGS sequence"/>
</dbReference>